<proteinExistence type="predicted"/>
<sequence length="362" mass="40330">MYFAYITILQSRKQVAVRHETSVPGNITKAFLQNMAVGPTRRFITKFIVKKSAPPRHTVALPVPLPAPAYPRLDMHEYFIKFWLPHCSKINVDDPHYPMFRKLCLSPDPELFPYLESCTVDVGLYQQLIQYAVLERHPPLLRVVRDHLVKQAPHMVSRIFKDCCPGTSVSFLHVAATLGHDDIIAELRNVCAINGADADGKTPLTWAAEKGHEAVVKLLVENGADLEAKDKKHGRTPLLWAAEKGHEAVVKLLLEKGVELEPKDNFGRTPLSWAAGNGHEAVVKLLLEKGVELESKDNFGQTPLSWAAGNGHEAVVKLLVEKGANIESKDKEYGRTPLLWAAENGHEGVVRLIRSKIPKRPS</sequence>
<dbReference type="Proteomes" id="UP001172386">
    <property type="component" value="Unassembled WGS sequence"/>
</dbReference>
<protein>
    <submittedName>
        <fullName evidence="1">Uncharacterized protein</fullName>
    </submittedName>
</protein>
<accession>A0ACC3ACE9</accession>
<dbReference type="EMBL" id="JAPDRQ010000044">
    <property type="protein sequence ID" value="KAJ9659039.1"/>
    <property type="molecule type" value="Genomic_DNA"/>
</dbReference>
<gene>
    <name evidence="1" type="ORF">H2198_003328</name>
</gene>
<keyword evidence="2" id="KW-1185">Reference proteome</keyword>
<name>A0ACC3ACE9_9EURO</name>
<organism evidence="1 2">
    <name type="scientific">Neophaeococcomyces mojaviensis</name>
    <dbReference type="NCBI Taxonomy" id="3383035"/>
    <lineage>
        <taxon>Eukaryota</taxon>
        <taxon>Fungi</taxon>
        <taxon>Dikarya</taxon>
        <taxon>Ascomycota</taxon>
        <taxon>Pezizomycotina</taxon>
        <taxon>Eurotiomycetes</taxon>
        <taxon>Chaetothyriomycetidae</taxon>
        <taxon>Chaetothyriales</taxon>
        <taxon>Chaetothyriales incertae sedis</taxon>
        <taxon>Neophaeococcomyces</taxon>
    </lineage>
</organism>
<comment type="caution">
    <text evidence="1">The sequence shown here is derived from an EMBL/GenBank/DDBJ whole genome shotgun (WGS) entry which is preliminary data.</text>
</comment>
<reference evidence="1" key="1">
    <citation type="submission" date="2022-10" db="EMBL/GenBank/DDBJ databases">
        <title>Culturing micro-colonial fungi from biological soil crusts in the Mojave desert and describing Neophaeococcomyces mojavensis, and introducing the new genera and species Taxawa tesnikishii.</title>
        <authorList>
            <person name="Kurbessoian T."/>
            <person name="Stajich J.E."/>
        </authorList>
    </citation>
    <scope>NUCLEOTIDE SEQUENCE</scope>
    <source>
        <strain evidence="1">JES_112</strain>
    </source>
</reference>
<evidence type="ECO:0000313" key="2">
    <source>
        <dbReference type="Proteomes" id="UP001172386"/>
    </source>
</evidence>
<evidence type="ECO:0000313" key="1">
    <source>
        <dbReference type="EMBL" id="KAJ9659039.1"/>
    </source>
</evidence>